<evidence type="ECO:0000256" key="4">
    <source>
        <dbReference type="ARBA" id="ARBA00022692"/>
    </source>
</evidence>
<dbReference type="PROSITE" id="PS52016">
    <property type="entry name" value="TONB_DEPENDENT_REC_3"/>
    <property type="match status" value="1"/>
</dbReference>
<dbReference type="Gene3D" id="2.40.170.20">
    <property type="entry name" value="TonB-dependent receptor, beta-barrel domain"/>
    <property type="match status" value="1"/>
</dbReference>
<keyword evidence="3 7" id="KW-1134">Transmembrane beta strand</keyword>
<gene>
    <name evidence="10" type="ORF">CLV32_1139</name>
</gene>
<keyword evidence="5 7" id="KW-0472">Membrane</keyword>
<comment type="similarity">
    <text evidence="7">Belongs to the TonB-dependent receptor family.</text>
</comment>
<comment type="caution">
    <text evidence="10">The sequence shown here is derived from an EMBL/GenBank/DDBJ whole genome shotgun (WGS) entry which is preliminary data.</text>
</comment>
<evidence type="ECO:0000256" key="8">
    <source>
        <dbReference type="SAM" id="SignalP"/>
    </source>
</evidence>
<keyword evidence="11" id="KW-1185">Reference proteome</keyword>
<dbReference type="SUPFAM" id="SSF56935">
    <property type="entry name" value="Porins"/>
    <property type="match status" value="1"/>
</dbReference>
<evidence type="ECO:0000313" key="11">
    <source>
        <dbReference type="Proteomes" id="UP000295499"/>
    </source>
</evidence>
<protein>
    <submittedName>
        <fullName evidence="10">Outer membrane receptor protein involved in Fe transport</fullName>
    </submittedName>
</protein>
<feature type="chain" id="PRO_5020182635" evidence="8">
    <location>
        <begin position="27"/>
        <end position="808"/>
    </location>
</feature>
<dbReference type="EMBL" id="SNWM01000001">
    <property type="protein sequence ID" value="TDO24846.1"/>
    <property type="molecule type" value="Genomic_DNA"/>
</dbReference>
<dbReference type="InterPro" id="IPR008969">
    <property type="entry name" value="CarboxyPept-like_regulatory"/>
</dbReference>
<dbReference type="Pfam" id="PF13620">
    <property type="entry name" value="CarboxypepD_reg"/>
    <property type="match status" value="1"/>
</dbReference>
<dbReference type="Gene3D" id="2.60.40.1120">
    <property type="entry name" value="Carboxypeptidase-like, regulatory domain"/>
    <property type="match status" value="1"/>
</dbReference>
<name>A0A4R6ISA4_9SPHI</name>
<dbReference type="AlphaFoldDB" id="A0A4R6ISA4"/>
<evidence type="ECO:0000256" key="6">
    <source>
        <dbReference type="ARBA" id="ARBA00023237"/>
    </source>
</evidence>
<dbReference type="OrthoDB" id="606851at2"/>
<keyword evidence="8" id="KW-0732">Signal</keyword>
<feature type="signal peptide" evidence="8">
    <location>
        <begin position="1"/>
        <end position="26"/>
    </location>
</feature>
<dbReference type="InterPro" id="IPR036942">
    <property type="entry name" value="Beta-barrel_TonB_sf"/>
</dbReference>
<keyword evidence="6 7" id="KW-0998">Cell outer membrane</keyword>
<dbReference type="PANTHER" id="PTHR40980:SF4">
    <property type="entry name" value="TONB-DEPENDENT RECEPTOR-LIKE BETA-BARREL DOMAIN-CONTAINING PROTEIN"/>
    <property type="match status" value="1"/>
</dbReference>
<comment type="subcellular location">
    <subcellularLocation>
        <location evidence="1 7">Cell outer membrane</location>
        <topology evidence="1 7">Multi-pass membrane protein</topology>
    </subcellularLocation>
</comment>
<dbReference type="GO" id="GO:0009279">
    <property type="term" value="C:cell outer membrane"/>
    <property type="evidence" value="ECO:0007669"/>
    <property type="project" value="UniProtKB-SubCell"/>
</dbReference>
<dbReference type="InterPro" id="IPR039426">
    <property type="entry name" value="TonB-dep_rcpt-like"/>
</dbReference>
<evidence type="ECO:0000259" key="9">
    <source>
        <dbReference type="Pfam" id="PF14905"/>
    </source>
</evidence>
<keyword evidence="10" id="KW-0675">Receptor</keyword>
<reference evidence="10 11" key="1">
    <citation type="submission" date="2019-03" db="EMBL/GenBank/DDBJ databases">
        <title>Genomic Encyclopedia of Archaeal and Bacterial Type Strains, Phase II (KMG-II): from individual species to whole genera.</title>
        <authorList>
            <person name="Goeker M."/>
        </authorList>
    </citation>
    <scope>NUCLEOTIDE SEQUENCE [LARGE SCALE GENOMIC DNA]</scope>
    <source>
        <strain evidence="10 11">DSM 19034</strain>
    </source>
</reference>
<organism evidence="10 11">
    <name type="scientific">Pedobacter duraquae</name>
    <dbReference type="NCBI Taxonomy" id="425511"/>
    <lineage>
        <taxon>Bacteria</taxon>
        <taxon>Pseudomonadati</taxon>
        <taxon>Bacteroidota</taxon>
        <taxon>Sphingobacteriia</taxon>
        <taxon>Sphingobacteriales</taxon>
        <taxon>Sphingobacteriaceae</taxon>
        <taxon>Pedobacter</taxon>
    </lineage>
</organism>
<sequence length="808" mass="89554">MNTPKRLLLLVLTTLLIVLLTTPSKAQTKSVKGTVVEKINSKPLPYASVVLMHLPDSAKTALTITNDKGQYGFEAVKPGSYMVRVIAVGFQSKRSPMFEVAGTAINLDPISMSESVNQLAEVSVTTRVPVVDYKSDRTVIDVEKMNTAGDNGLEVISKAPGIKLDKDDNILLKGKGGINVMIDGKMTYMSGSELSTYLKSLPGSVLSKIELISNPPASFDAAGSGGIINIKLKRIKMQGTNGNITLGAGYGKYAKANGGINLNYNYGKLSSYVRLNASRYNSFNRLHLNRTIGAEQYNQLNYWHPEGISNNYSAGADYFINDKHTVGFMFKGFTDPEDVLTTSNSVNYNAAGVKAGGVNMVNPQKNHTGNRAVNLNYRFKIDTAGRELGVDADYVYYDNTKNEQFTNTYFNAADAVTGNPIDLRNYGLGKVSIYAFKMDYVHPFSQTLKMETGLKTSFVDAKSDVRFDSLKTAGWITDPNRTNLFKYRENINAGYVSLSKTIGSLDLKAGLRAEQTIGKGNSSGTNTVIDRNYWKLFPSIFATWKVDSLNQLNSSYSRRINRPSYSSLNPFAFYSDPYTAIQGNQMLQPSFSNSYELNYTYKNFRVLNLSYSTVNEVVANVIYQNDVTKASVTIPENLAKATSIYISTGSPFDLTKWWNTNNDLTAGYDRTQSNVQGTSYDAGKWTWGISSDNNFTLPKAYVLGIYAYYNAPSVSGLYKVYSNSGVNIAAKKTFANKNAVLSLKVSDIFRKSSYRSVLQYNNVNTFWHNEWESRRISLNFSYKFGNMKIKTARSRRTGTAEEEGRVGQ</sequence>
<keyword evidence="2 7" id="KW-0813">Transport</keyword>
<dbReference type="Pfam" id="PF14905">
    <property type="entry name" value="OMP_b-brl_3"/>
    <property type="match status" value="1"/>
</dbReference>
<dbReference type="Proteomes" id="UP000295499">
    <property type="component" value="Unassembled WGS sequence"/>
</dbReference>
<evidence type="ECO:0000256" key="1">
    <source>
        <dbReference type="ARBA" id="ARBA00004571"/>
    </source>
</evidence>
<dbReference type="RefSeq" id="WP_133553189.1">
    <property type="nucleotide sequence ID" value="NZ_SNWM01000001.1"/>
</dbReference>
<evidence type="ECO:0000256" key="2">
    <source>
        <dbReference type="ARBA" id="ARBA00022448"/>
    </source>
</evidence>
<evidence type="ECO:0000256" key="5">
    <source>
        <dbReference type="ARBA" id="ARBA00023136"/>
    </source>
</evidence>
<evidence type="ECO:0000256" key="3">
    <source>
        <dbReference type="ARBA" id="ARBA00022452"/>
    </source>
</evidence>
<accession>A0A4R6ISA4</accession>
<keyword evidence="4 7" id="KW-0812">Transmembrane</keyword>
<dbReference type="SUPFAM" id="SSF49464">
    <property type="entry name" value="Carboxypeptidase regulatory domain-like"/>
    <property type="match status" value="1"/>
</dbReference>
<evidence type="ECO:0000313" key="10">
    <source>
        <dbReference type="EMBL" id="TDO24846.1"/>
    </source>
</evidence>
<dbReference type="PANTHER" id="PTHR40980">
    <property type="entry name" value="PLUG DOMAIN-CONTAINING PROTEIN"/>
    <property type="match status" value="1"/>
</dbReference>
<evidence type="ECO:0000256" key="7">
    <source>
        <dbReference type="PROSITE-ProRule" id="PRU01360"/>
    </source>
</evidence>
<proteinExistence type="inferred from homology"/>
<dbReference type="InterPro" id="IPR041700">
    <property type="entry name" value="OMP_b-brl_3"/>
</dbReference>
<feature type="domain" description="Outer membrane protein beta-barrel" evidence="9">
    <location>
        <begin position="380"/>
        <end position="782"/>
    </location>
</feature>